<name>B6XFA1_9GAMM</name>
<reference evidence="1 2" key="1">
    <citation type="submission" date="2008-10" db="EMBL/GenBank/DDBJ databases">
        <title>Draft genome sequence of Providencia alcalifaciens (DSM 30120).</title>
        <authorList>
            <person name="Sudarsanam P."/>
            <person name="Ley R."/>
            <person name="Guruge J."/>
            <person name="Turnbaugh P.J."/>
            <person name="Mahowald M."/>
            <person name="Liep D."/>
            <person name="Gordon J."/>
        </authorList>
    </citation>
    <scope>NUCLEOTIDE SEQUENCE [LARGE SCALE GENOMIC DNA]</scope>
    <source>
        <strain evidence="1 2">DSM 30120</strain>
    </source>
</reference>
<dbReference type="AlphaFoldDB" id="B6XFA1"/>
<reference evidence="1 2" key="2">
    <citation type="submission" date="2008-10" db="EMBL/GenBank/DDBJ databases">
        <authorList>
            <person name="Fulton L."/>
            <person name="Clifton S."/>
            <person name="Fulton B."/>
            <person name="Xu J."/>
            <person name="Minx P."/>
            <person name="Pepin K.H."/>
            <person name="Johnson M."/>
            <person name="Bhonagiri V."/>
            <person name="Nash W.E."/>
            <person name="Mardis E.R."/>
            <person name="Wilson R.K."/>
        </authorList>
    </citation>
    <scope>NUCLEOTIDE SEQUENCE [LARGE SCALE GENOMIC DNA]</scope>
    <source>
        <strain evidence="1 2">DSM 30120</strain>
    </source>
</reference>
<proteinExistence type="predicted"/>
<dbReference type="EMBL" id="ABXW01000046">
    <property type="protein sequence ID" value="EEB46189.1"/>
    <property type="molecule type" value="Genomic_DNA"/>
</dbReference>
<accession>B6XFA1</accession>
<gene>
    <name evidence="1" type="ORF">PROVALCAL_02033</name>
</gene>
<evidence type="ECO:0000313" key="2">
    <source>
        <dbReference type="Proteomes" id="UP000003729"/>
    </source>
</evidence>
<dbReference type="RefSeq" id="WP_006658977.1">
    <property type="nucleotide sequence ID" value="NZ_ABXW01000046.1"/>
</dbReference>
<evidence type="ECO:0000313" key="1">
    <source>
        <dbReference type="EMBL" id="EEB46189.1"/>
    </source>
</evidence>
<comment type="caution">
    <text evidence="1">The sequence shown here is derived from an EMBL/GenBank/DDBJ whole genome shotgun (WGS) entry which is preliminary data.</text>
</comment>
<dbReference type="GeneID" id="88773991"/>
<protein>
    <submittedName>
        <fullName evidence="1">Uncharacterized protein</fullName>
    </submittedName>
</protein>
<dbReference type="Proteomes" id="UP000003729">
    <property type="component" value="Unassembled WGS sequence"/>
</dbReference>
<sequence>MISAQKRRYIEYTTHFNGRVFCRDDLFSEFNMKKRAGATAIIKSLLNYGLIYQDQNGLYRVSANCEQMLKEGKFRSHDSSASANGIAVESALFALVRKFDALLAGVRG</sequence>
<organism evidence="1 2">
    <name type="scientific">Providencia alcalifaciens DSM 30120</name>
    <dbReference type="NCBI Taxonomy" id="520999"/>
    <lineage>
        <taxon>Bacteria</taxon>
        <taxon>Pseudomonadati</taxon>
        <taxon>Pseudomonadota</taxon>
        <taxon>Gammaproteobacteria</taxon>
        <taxon>Enterobacterales</taxon>
        <taxon>Morganellaceae</taxon>
        <taxon>Providencia</taxon>
    </lineage>
</organism>